<dbReference type="InterPro" id="IPR029787">
    <property type="entry name" value="Nucleotide_cyclase"/>
</dbReference>
<dbReference type="InterPro" id="IPR043128">
    <property type="entry name" value="Rev_trsase/Diguanyl_cyclase"/>
</dbReference>
<evidence type="ECO:0000313" key="8">
    <source>
        <dbReference type="EMBL" id="MFC5527413.1"/>
    </source>
</evidence>
<dbReference type="EMBL" id="JBHSNF010000004">
    <property type="protein sequence ID" value="MFC5527413.1"/>
    <property type="molecule type" value="Genomic_DNA"/>
</dbReference>
<evidence type="ECO:0000313" key="9">
    <source>
        <dbReference type="Proteomes" id="UP001596114"/>
    </source>
</evidence>
<proteinExistence type="predicted"/>
<dbReference type="Gene3D" id="3.30.450.350">
    <property type="entry name" value="CHASE domain"/>
    <property type="match status" value="1"/>
</dbReference>
<dbReference type="SUPFAM" id="SSF55785">
    <property type="entry name" value="PYP-like sensor domain (PAS domain)"/>
    <property type="match status" value="1"/>
</dbReference>
<dbReference type="InterPro" id="IPR035919">
    <property type="entry name" value="EAL_sf"/>
</dbReference>
<dbReference type="Pfam" id="PF03924">
    <property type="entry name" value="CHASE"/>
    <property type="match status" value="1"/>
</dbReference>
<organism evidence="8 9">
    <name type="scientific">Rhodanobacter ginsengisoli</name>
    <dbReference type="NCBI Taxonomy" id="418646"/>
    <lineage>
        <taxon>Bacteria</taxon>
        <taxon>Pseudomonadati</taxon>
        <taxon>Pseudomonadota</taxon>
        <taxon>Gammaproteobacteria</taxon>
        <taxon>Lysobacterales</taxon>
        <taxon>Rhodanobacteraceae</taxon>
        <taxon>Rhodanobacter</taxon>
    </lineage>
</organism>
<dbReference type="InterPro" id="IPR052155">
    <property type="entry name" value="Biofilm_reg_signaling"/>
</dbReference>
<evidence type="ECO:0000256" key="2">
    <source>
        <dbReference type="ARBA" id="ARBA00022692"/>
    </source>
</evidence>
<dbReference type="SUPFAM" id="SSF55073">
    <property type="entry name" value="Nucleotide cyclase"/>
    <property type="match status" value="1"/>
</dbReference>
<keyword evidence="3" id="KW-1133">Transmembrane helix</keyword>
<dbReference type="InterPro" id="IPR035965">
    <property type="entry name" value="PAS-like_dom_sf"/>
</dbReference>
<reference evidence="9" key="1">
    <citation type="journal article" date="2019" name="Int. J. Syst. Evol. Microbiol.">
        <title>The Global Catalogue of Microorganisms (GCM) 10K type strain sequencing project: providing services to taxonomists for standard genome sequencing and annotation.</title>
        <authorList>
            <consortium name="The Broad Institute Genomics Platform"/>
            <consortium name="The Broad Institute Genome Sequencing Center for Infectious Disease"/>
            <person name="Wu L."/>
            <person name="Ma J."/>
        </authorList>
    </citation>
    <scope>NUCLEOTIDE SEQUENCE [LARGE SCALE GENOMIC DNA]</scope>
    <source>
        <strain evidence="9">CGMCC 1.16619</strain>
    </source>
</reference>
<dbReference type="InterPro" id="IPR000160">
    <property type="entry name" value="GGDEF_dom"/>
</dbReference>
<dbReference type="SMART" id="SM01079">
    <property type="entry name" value="CHASE"/>
    <property type="match status" value="1"/>
</dbReference>
<accession>A0ABW0QRJ6</accession>
<dbReference type="InterPro" id="IPR000014">
    <property type="entry name" value="PAS"/>
</dbReference>
<comment type="subcellular location">
    <subcellularLocation>
        <location evidence="1">Membrane</location>
    </subcellularLocation>
</comment>
<keyword evidence="4" id="KW-0472">Membrane</keyword>
<evidence type="ECO:0000256" key="4">
    <source>
        <dbReference type="ARBA" id="ARBA00023136"/>
    </source>
</evidence>
<dbReference type="RefSeq" id="WP_377322020.1">
    <property type="nucleotide sequence ID" value="NZ_JBHSNF010000004.1"/>
</dbReference>
<dbReference type="Pfam" id="PF00990">
    <property type="entry name" value="GGDEF"/>
    <property type="match status" value="1"/>
</dbReference>
<dbReference type="PROSITE" id="PS50839">
    <property type="entry name" value="CHASE"/>
    <property type="match status" value="1"/>
</dbReference>
<dbReference type="InterPro" id="IPR006189">
    <property type="entry name" value="CHASE_dom"/>
</dbReference>
<dbReference type="PROSITE" id="PS50883">
    <property type="entry name" value="EAL"/>
    <property type="match status" value="1"/>
</dbReference>
<dbReference type="CDD" id="cd01948">
    <property type="entry name" value="EAL"/>
    <property type="match status" value="1"/>
</dbReference>
<name>A0ABW0QRJ6_9GAMM</name>
<evidence type="ECO:0000256" key="3">
    <source>
        <dbReference type="ARBA" id="ARBA00022989"/>
    </source>
</evidence>
<dbReference type="Gene3D" id="3.30.70.270">
    <property type="match status" value="1"/>
</dbReference>
<dbReference type="SMART" id="SM00052">
    <property type="entry name" value="EAL"/>
    <property type="match status" value="1"/>
</dbReference>
<evidence type="ECO:0000259" key="7">
    <source>
        <dbReference type="PROSITE" id="PS50887"/>
    </source>
</evidence>
<dbReference type="Gene3D" id="3.20.20.450">
    <property type="entry name" value="EAL domain"/>
    <property type="match status" value="1"/>
</dbReference>
<dbReference type="PANTHER" id="PTHR44757">
    <property type="entry name" value="DIGUANYLATE CYCLASE DGCP"/>
    <property type="match status" value="1"/>
</dbReference>
<sequence length="899" mass="99234">MSAGSREQTDPAVPSPSPWRLSAYLWSSLALLLGLAATVVLHQQQRRHQEAEKTFVRNELADKSYLALEARLQTAGAMLRAMQTLFLASDKVSRSEFADFYANLRPRQQFPSLLALAYAPRELRADGEHYVTRWVEPGPGNEALSGLDVAAQPHNFSGLLASRDSDEPTMSGPFRLVQQSTSIALEDGITMRLPIFSPGKSPGTIAERRRRALGSIAVSFRAGRLIGNLLPAQVKHELHMRITDVTDGSPSLLFDSQSDRAMPTAGYRFERQLAYGGRVWSVLMRPLDSGPAAIDWSQSNAAAGLLASVLLALLVFSVVSTRQRALELGWAMSRRYRESEERFRALNELLPALVLLAEVDAGQITYANRAARDRLGERLLEHTLPNLFEDPLLDMQLRDPDTRGCGRVDALLQNDDGVRFWASVAISRVMLGGHSQLLMVASDISEQRQLTELLSHQASHDVLTELYNRRAFEHRLQGALQSGSAGSPLSLLLYLDLDQFKLINDTSGHLAGDQLLAQLANVMRRQLRGADVLARLGGDEFGALVAEVADRAAAEQVAERMRRCIDGYVFIWEQRSYTISASIGGVMIDRPGLLMKDLLAQADTACYMAKELGRNRVHFYSERDDETARRRGEMEWANRLRWAVDEHRLMLTYQEIWPLPLAAGGQPSIELLLRFRDESGALVVPGVFMPAAERYGLMPLVDRWVIETALAHFDQLHPAGAGLGMAAINLSGASIEDEALADLIIGWLRHYRVAPSRVCFEITETVAVRNLSQVVRFMERLRAAGCKVALDDFGAGMSSFTYLKNLPLDILKIDGSFVRDMLTDPVSHLMVKAVTDIGHRLGLAVVAEWVTDAETVQALTALGINGAQGFSLHCPELAVFHREGDAPGQAEAVDRAPGR</sequence>
<gene>
    <name evidence="8" type="ORF">ACFPPA_16850</name>
</gene>
<dbReference type="CDD" id="cd01949">
    <property type="entry name" value="GGDEF"/>
    <property type="match status" value="1"/>
</dbReference>
<dbReference type="InterPro" id="IPR042240">
    <property type="entry name" value="CHASE_sf"/>
</dbReference>
<dbReference type="NCBIfam" id="TIGR00254">
    <property type="entry name" value="GGDEF"/>
    <property type="match status" value="1"/>
</dbReference>
<dbReference type="NCBIfam" id="TIGR00229">
    <property type="entry name" value="sensory_box"/>
    <property type="match status" value="1"/>
</dbReference>
<evidence type="ECO:0000259" key="6">
    <source>
        <dbReference type="PROSITE" id="PS50883"/>
    </source>
</evidence>
<protein>
    <submittedName>
        <fullName evidence="8">EAL domain-containing protein</fullName>
    </submittedName>
</protein>
<dbReference type="CDD" id="cd00130">
    <property type="entry name" value="PAS"/>
    <property type="match status" value="1"/>
</dbReference>
<keyword evidence="2" id="KW-0812">Transmembrane</keyword>
<evidence type="ECO:0000259" key="5">
    <source>
        <dbReference type="PROSITE" id="PS50839"/>
    </source>
</evidence>
<feature type="domain" description="EAL" evidence="6">
    <location>
        <begin position="633"/>
        <end position="889"/>
    </location>
</feature>
<comment type="caution">
    <text evidence="8">The sequence shown here is derived from an EMBL/GenBank/DDBJ whole genome shotgun (WGS) entry which is preliminary data.</text>
</comment>
<evidence type="ECO:0000256" key="1">
    <source>
        <dbReference type="ARBA" id="ARBA00004370"/>
    </source>
</evidence>
<dbReference type="Pfam" id="PF13188">
    <property type="entry name" value="PAS_8"/>
    <property type="match status" value="1"/>
</dbReference>
<dbReference type="Pfam" id="PF00563">
    <property type="entry name" value="EAL"/>
    <property type="match status" value="1"/>
</dbReference>
<feature type="domain" description="CHASE" evidence="5">
    <location>
        <begin position="128"/>
        <end position="283"/>
    </location>
</feature>
<dbReference type="InterPro" id="IPR001633">
    <property type="entry name" value="EAL_dom"/>
</dbReference>
<dbReference type="Gene3D" id="3.30.450.20">
    <property type="entry name" value="PAS domain"/>
    <property type="match status" value="1"/>
</dbReference>
<dbReference type="Proteomes" id="UP001596114">
    <property type="component" value="Unassembled WGS sequence"/>
</dbReference>
<dbReference type="PANTHER" id="PTHR44757:SF4">
    <property type="entry name" value="DIGUANYLATE CYCLASE DGCE-RELATED"/>
    <property type="match status" value="1"/>
</dbReference>
<dbReference type="SMART" id="SM00267">
    <property type="entry name" value="GGDEF"/>
    <property type="match status" value="1"/>
</dbReference>
<keyword evidence="9" id="KW-1185">Reference proteome</keyword>
<dbReference type="PROSITE" id="PS50887">
    <property type="entry name" value="GGDEF"/>
    <property type="match status" value="1"/>
</dbReference>
<feature type="domain" description="GGDEF" evidence="7">
    <location>
        <begin position="488"/>
        <end position="622"/>
    </location>
</feature>
<dbReference type="SUPFAM" id="SSF141868">
    <property type="entry name" value="EAL domain-like"/>
    <property type="match status" value="1"/>
</dbReference>